<accession>A0ABU0XDE1</accession>
<dbReference type="Gene3D" id="3.40.190.10">
    <property type="entry name" value="Periplasmic binding protein-like II"/>
    <property type="match status" value="1"/>
</dbReference>
<feature type="signal peptide" evidence="4">
    <location>
        <begin position="1"/>
        <end position="26"/>
    </location>
</feature>
<evidence type="ECO:0000259" key="5">
    <source>
        <dbReference type="Pfam" id="PF00496"/>
    </source>
</evidence>
<evidence type="ECO:0000256" key="2">
    <source>
        <dbReference type="ARBA" id="ARBA00022448"/>
    </source>
</evidence>
<keyword evidence="2" id="KW-0813">Transport</keyword>
<dbReference type="SUPFAM" id="SSF53850">
    <property type="entry name" value="Periplasmic binding protein-like II"/>
    <property type="match status" value="1"/>
</dbReference>
<dbReference type="Proteomes" id="UP001230289">
    <property type="component" value="Unassembled WGS sequence"/>
</dbReference>
<dbReference type="PROSITE" id="PS51257">
    <property type="entry name" value="PROKAR_LIPOPROTEIN"/>
    <property type="match status" value="1"/>
</dbReference>
<dbReference type="RefSeq" id="WP_308488294.1">
    <property type="nucleotide sequence ID" value="NZ_JAVFCB010000002.1"/>
</dbReference>
<proteinExistence type="inferred from homology"/>
<keyword evidence="7" id="KW-1185">Reference proteome</keyword>
<dbReference type="EMBL" id="JAVFCB010000002">
    <property type="protein sequence ID" value="MDQ4213081.1"/>
    <property type="molecule type" value="Genomic_DNA"/>
</dbReference>
<keyword evidence="3 4" id="KW-0732">Signal</keyword>
<dbReference type="CDD" id="cd00995">
    <property type="entry name" value="PBP2_NikA_DppA_OppA_like"/>
    <property type="match status" value="1"/>
</dbReference>
<comment type="similarity">
    <text evidence="1">Belongs to the bacterial solute-binding protein 5 family.</text>
</comment>
<dbReference type="InterPro" id="IPR000914">
    <property type="entry name" value="SBP_5_dom"/>
</dbReference>
<dbReference type="Gene3D" id="3.10.105.10">
    <property type="entry name" value="Dipeptide-binding Protein, Domain 3"/>
    <property type="match status" value="1"/>
</dbReference>
<evidence type="ECO:0000256" key="1">
    <source>
        <dbReference type="ARBA" id="ARBA00005695"/>
    </source>
</evidence>
<feature type="chain" id="PRO_5045252378" evidence="4">
    <location>
        <begin position="27"/>
        <end position="513"/>
    </location>
</feature>
<gene>
    <name evidence="6" type="ORF">RBR11_04065</name>
</gene>
<dbReference type="PANTHER" id="PTHR30290:SF9">
    <property type="entry name" value="OLIGOPEPTIDE-BINDING PROTEIN APPA"/>
    <property type="match status" value="1"/>
</dbReference>
<comment type="caution">
    <text evidence="6">The sequence shown here is derived from an EMBL/GenBank/DDBJ whole genome shotgun (WGS) entry which is preliminary data.</text>
</comment>
<dbReference type="Pfam" id="PF00496">
    <property type="entry name" value="SBP_bac_5"/>
    <property type="match status" value="1"/>
</dbReference>
<name>A0ABU0XDE1_9MICO</name>
<dbReference type="PIRSF" id="PIRSF002741">
    <property type="entry name" value="MppA"/>
    <property type="match status" value="1"/>
</dbReference>
<evidence type="ECO:0000256" key="4">
    <source>
        <dbReference type="SAM" id="SignalP"/>
    </source>
</evidence>
<organism evidence="6 7">
    <name type="scientific">Microbacterium capsulatum</name>
    <dbReference type="NCBI Taxonomy" id="3041921"/>
    <lineage>
        <taxon>Bacteria</taxon>
        <taxon>Bacillati</taxon>
        <taxon>Actinomycetota</taxon>
        <taxon>Actinomycetes</taxon>
        <taxon>Micrococcales</taxon>
        <taxon>Microbacteriaceae</taxon>
        <taxon>Microbacterium</taxon>
    </lineage>
</organism>
<dbReference type="InterPro" id="IPR030678">
    <property type="entry name" value="Peptide/Ni-bd"/>
</dbReference>
<evidence type="ECO:0000313" key="6">
    <source>
        <dbReference type="EMBL" id="MDQ4213081.1"/>
    </source>
</evidence>
<dbReference type="Gene3D" id="3.90.76.10">
    <property type="entry name" value="Dipeptide-binding Protein, Domain 1"/>
    <property type="match status" value="1"/>
</dbReference>
<dbReference type="PANTHER" id="PTHR30290">
    <property type="entry name" value="PERIPLASMIC BINDING COMPONENT OF ABC TRANSPORTER"/>
    <property type="match status" value="1"/>
</dbReference>
<protein>
    <submittedName>
        <fullName evidence="6">ABC transporter substrate-binding protein</fullName>
    </submittedName>
</protein>
<reference evidence="6 7" key="1">
    <citation type="submission" date="2023-08" db="EMBL/GenBank/DDBJ databases">
        <title>Microbacterium sp. nov., isolated from a waste landfill.</title>
        <authorList>
            <person name="Wen W."/>
        </authorList>
    </citation>
    <scope>NUCLEOTIDE SEQUENCE [LARGE SCALE GENOMIC DNA]</scope>
    <source>
        <strain evidence="6 7">ASV81</strain>
    </source>
</reference>
<dbReference type="InterPro" id="IPR039424">
    <property type="entry name" value="SBP_5"/>
</dbReference>
<evidence type="ECO:0000256" key="3">
    <source>
        <dbReference type="ARBA" id="ARBA00022729"/>
    </source>
</evidence>
<feature type="domain" description="Solute-binding protein family 5" evidence="5">
    <location>
        <begin position="85"/>
        <end position="429"/>
    </location>
</feature>
<sequence length="513" mass="55976">MHVSNRRSPLLIVSVLALGGLLVSCSGPTGSTATQGSSNAGVLTVDQVFMMPSVDPYALTQTDQWEDVYAMYDPLTLSNDKGQLENILAKDWKNEDPLNWVLTLKSGMKWSDGSPITADDVKFSIERMKDPATKSIWGPAYTYIQSTQVLDGTSIRITTARPIAELPRDFGRMVMMPKVAFEKVGLQEFLKAPVTSGPFLFKSMVPGSSLTLVKNPNYHAGVVKLDTLIFREVPNASTRVADVLSGQADIAMAVSPSDMKQVNSSSNAKIISTESIQRIKLEFMMKTDPRLQNEKVRQAVIRAIDPKALNKSLFQGTAGLPTGWMNSLTDGYCPVPLPSYDPTAAKELLKEAGYPNGFPLDLNGLTPSYTLSDQVEPAIADMMSKAGFTVTQNVNESAKDADLYNNGRMTGLRIWGIANTSGGADQMLRNSDINRSSRAMVDPTLQALIQQQQSEFDTSKRRAVVCDINKRVVDASLEMSVLSLPNISAVSKSVSGFTPSPYLLQRYNTVVKH</sequence>
<evidence type="ECO:0000313" key="7">
    <source>
        <dbReference type="Proteomes" id="UP001230289"/>
    </source>
</evidence>